<evidence type="ECO:0000313" key="3">
    <source>
        <dbReference type="Proteomes" id="UP000660729"/>
    </source>
</evidence>
<comment type="caution">
    <text evidence="2">The sequence shown here is derived from an EMBL/GenBank/DDBJ whole genome shotgun (WGS) entry which is preliminary data.</text>
</comment>
<dbReference type="OrthoDB" id="10520344at2759"/>
<dbReference type="EMBL" id="JABCIY010000001">
    <property type="protein sequence ID" value="KAF7198576.1"/>
    <property type="molecule type" value="Genomic_DNA"/>
</dbReference>
<sequence length="324" mass="36656">MATARVLRRDGTNMAVDDAVAATQAADAHTNTHAARDSGTSNTPICYFLSKLPRELRDMVYSYLGADYTAVKPTKSCDSTIRLKNGPQLAVLLVNKQIKAEYWQMCEEMTEIVLVDVYEEDHGISTPKIPDTLVEAKTAHFLLLVVCFFCHTRRHDSLRCHVEADLENQGRWLREMLAEMPYVTDVSVKVHFPWPYTSYGEGGGYFTQWPQSPYNFDLAKTLRIFAEVPQLTKFTAVGHTGSDMANGSGGISADKRGTWDSHRYVSWTREEGWDDLSREQPQNGQVSRQDRAAVEGFEYRSGFTDSESEDEDESEEVHEDQDDE</sequence>
<reference evidence="2" key="1">
    <citation type="submission" date="2020-04" db="EMBL/GenBank/DDBJ databases">
        <title>Draft genome resource of the tomato pathogen Pseudocercospora fuligena.</title>
        <authorList>
            <person name="Zaccaron A."/>
        </authorList>
    </citation>
    <scope>NUCLEOTIDE SEQUENCE</scope>
    <source>
        <strain evidence="2">PF001</strain>
    </source>
</reference>
<evidence type="ECO:0008006" key="4">
    <source>
        <dbReference type="Google" id="ProtNLM"/>
    </source>
</evidence>
<dbReference type="Proteomes" id="UP000660729">
    <property type="component" value="Unassembled WGS sequence"/>
</dbReference>
<evidence type="ECO:0000313" key="2">
    <source>
        <dbReference type="EMBL" id="KAF7198576.1"/>
    </source>
</evidence>
<keyword evidence="3" id="KW-1185">Reference proteome</keyword>
<dbReference type="AlphaFoldDB" id="A0A8H6RYK6"/>
<evidence type="ECO:0000256" key="1">
    <source>
        <dbReference type="SAM" id="MobiDB-lite"/>
    </source>
</evidence>
<gene>
    <name evidence="2" type="ORF">HII31_00315</name>
</gene>
<accession>A0A8H6RYK6</accession>
<protein>
    <recommendedName>
        <fullName evidence="4">F-box domain-containing protein</fullName>
    </recommendedName>
</protein>
<organism evidence="2 3">
    <name type="scientific">Pseudocercospora fuligena</name>
    <dbReference type="NCBI Taxonomy" id="685502"/>
    <lineage>
        <taxon>Eukaryota</taxon>
        <taxon>Fungi</taxon>
        <taxon>Dikarya</taxon>
        <taxon>Ascomycota</taxon>
        <taxon>Pezizomycotina</taxon>
        <taxon>Dothideomycetes</taxon>
        <taxon>Dothideomycetidae</taxon>
        <taxon>Mycosphaerellales</taxon>
        <taxon>Mycosphaerellaceae</taxon>
        <taxon>Pseudocercospora</taxon>
    </lineage>
</organism>
<feature type="compositionally biased region" description="Acidic residues" evidence="1">
    <location>
        <begin position="306"/>
        <end position="324"/>
    </location>
</feature>
<feature type="region of interest" description="Disordered" evidence="1">
    <location>
        <begin position="275"/>
        <end position="324"/>
    </location>
</feature>
<proteinExistence type="predicted"/>
<name>A0A8H6RYK6_9PEZI</name>